<comment type="pathway">
    <text evidence="3 15">Amino-acid biosynthesis; L-threonine biosynthesis; L-threonine from L-aspartate: step 2/5.</text>
</comment>
<dbReference type="PIRSF" id="PIRSF000148">
    <property type="entry name" value="ASA_dh"/>
    <property type="match status" value="1"/>
</dbReference>
<evidence type="ECO:0000256" key="1">
    <source>
        <dbReference type="ARBA" id="ARBA00005021"/>
    </source>
</evidence>
<dbReference type="PANTHER" id="PTHR46278:SF2">
    <property type="entry name" value="ASPARTATE-SEMIALDEHYDE DEHYDROGENASE"/>
    <property type="match status" value="1"/>
</dbReference>
<dbReference type="UniPathway" id="UPA00034">
    <property type="reaction ID" value="UER00016"/>
</dbReference>
<dbReference type="GO" id="GO:0046983">
    <property type="term" value="F:protein dimerization activity"/>
    <property type="evidence" value="ECO:0007669"/>
    <property type="project" value="InterPro"/>
</dbReference>
<keyword evidence="11 15" id="KW-0560">Oxidoreductase</keyword>
<evidence type="ECO:0000259" key="17">
    <source>
        <dbReference type="SMART" id="SM00859"/>
    </source>
</evidence>
<keyword evidence="9 15" id="KW-0521">NADP</keyword>
<dbReference type="CDD" id="cd18131">
    <property type="entry name" value="ASADH_C_bac_euk_like"/>
    <property type="match status" value="1"/>
</dbReference>
<evidence type="ECO:0000256" key="12">
    <source>
        <dbReference type="ARBA" id="ARBA00023154"/>
    </source>
</evidence>
<evidence type="ECO:0000256" key="10">
    <source>
        <dbReference type="ARBA" id="ARBA00022915"/>
    </source>
</evidence>
<dbReference type="NCBIfam" id="NF011456">
    <property type="entry name" value="PRK14874.1"/>
    <property type="match status" value="1"/>
</dbReference>
<dbReference type="AlphaFoldDB" id="A0A6J4SIQ5"/>
<comment type="caution">
    <text evidence="15">Lacks conserved residue(s) required for the propagation of feature annotation.</text>
</comment>
<dbReference type="PANTHER" id="PTHR46278">
    <property type="entry name" value="DEHYDROGENASE, PUTATIVE-RELATED"/>
    <property type="match status" value="1"/>
</dbReference>
<dbReference type="GO" id="GO:0004073">
    <property type="term" value="F:aspartate-semialdehyde dehydrogenase activity"/>
    <property type="evidence" value="ECO:0007669"/>
    <property type="project" value="UniProtKB-UniRule"/>
</dbReference>
<dbReference type="Pfam" id="PF01118">
    <property type="entry name" value="Semialdhyde_dh"/>
    <property type="match status" value="1"/>
</dbReference>
<dbReference type="GO" id="GO:0071266">
    <property type="term" value="P:'de novo' L-methionine biosynthetic process"/>
    <property type="evidence" value="ECO:0007669"/>
    <property type="project" value="UniProtKB-UniRule"/>
</dbReference>
<comment type="similarity">
    <text evidence="4 15">Belongs to the aspartate-semialdehyde dehydrogenase family.</text>
</comment>
<organism evidence="18">
    <name type="scientific">uncultured Solirubrobacterales bacterium</name>
    <dbReference type="NCBI Taxonomy" id="768556"/>
    <lineage>
        <taxon>Bacteria</taxon>
        <taxon>Bacillati</taxon>
        <taxon>Actinomycetota</taxon>
        <taxon>Thermoleophilia</taxon>
        <taxon>Solirubrobacterales</taxon>
        <taxon>environmental samples</taxon>
    </lineage>
</organism>
<dbReference type="Gene3D" id="3.30.360.10">
    <property type="entry name" value="Dihydrodipicolinate Reductase, domain 2"/>
    <property type="match status" value="1"/>
</dbReference>
<feature type="binding site" evidence="15">
    <location>
        <position position="234"/>
    </location>
    <ligand>
        <name>substrate</name>
    </ligand>
</feature>
<evidence type="ECO:0000256" key="8">
    <source>
        <dbReference type="ARBA" id="ARBA00022697"/>
    </source>
</evidence>
<keyword evidence="7 15" id="KW-0028">Amino-acid biosynthesis</keyword>
<comment type="subunit">
    <text evidence="5 15">Homodimer.</text>
</comment>
<accession>A0A6J4SIQ5</accession>
<dbReference type="NCBIfam" id="TIGR01296">
    <property type="entry name" value="asd_B"/>
    <property type="match status" value="1"/>
</dbReference>
<evidence type="ECO:0000256" key="15">
    <source>
        <dbReference type="HAMAP-Rule" id="MF_02121"/>
    </source>
</evidence>
<comment type="catalytic activity">
    <reaction evidence="14 15">
        <text>L-aspartate 4-semialdehyde + phosphate + NADP(+) = 4-phospho-L-aspartate + NADPH + H(+)</text>
        <dbReference type="Rhea" id="RHEA:24284"/>
        <dbReference type="ChEBI" id="CHEBI:15378"/>
        <dbReference type="ChEBI" id="CHEBI:43474"/>
        <dbReference type="ChEBI" id="CHEBI:57535"/>
        <dbReference type="ChEBI" id="CHEBI:57783"/>
        <dbReference type="ChEBI" id="CHEBI:58349"/>
        <dbReference type="ChEBI" id="CHEBI:537519"/>
        <dbReference type="EC" id="1.2.1.11"/>
    </reaction>
</comment>
<evidence type="ECO:0000256" key="16">
    <source>
        <dbReference type="PIRSR" id="PIRSR000148-1"/>
    </source>
</evidence>
<dbReference type="SUPFAM" id="SSF55347">
    <property type="entry name" value="Glyceraldehyde-3-phosphate dehydrogenase-like, C-terminal domain"/>
    <property type="match status" value="1"/>
</dbReference>
<evidence type="ECO:0000256" key="13">
    <source>
        <dbReference type="ARBA" id="ARBA00023167"/>
    </source>
</evidence>
<dbReference type="InterPro" id="IPR000534">
    <property type="entry name" value="Semialdehyde_DH_NAD-bd"/>
</dbReference>
<dbReference type="GO" id="GO:0009088">
    <property type="term" value="P:threonine biosynthetic process"/>
    <property type="evidence" value="ECO:0007669"/>
    <property type="project" value="UniProtKB-UniRule"/>
</dbReference>
<dbReference type="PROSITE" id="PS01103">
    <property type="entry name" value="ASD"/>
    <property type="match status" value="1"/>
</dbReference>
<dbReference type="GO" id="GO:0051287">
    <property type="term" value="F:NAD binding"/>
    <property type="evidence" value="ECO:0007669"/>
    <property type="project" value="InterPro"/>
</dbReference>
<evidence type="ECO:0000256" key="9">
    <source>
        <dbReference type="ARBA" id="ARBA00022857"/>
    </source>
</evidence>
<name>A0A6J4SIQ5_9ACTN</name>
<keyword evidence="8 15" id="KW-0791">Threonine biosynthesis</keyword>
<feature type="binding site" evidence="15">
    <location>
        <begin position="156"/>
        <end position="157"/>
    </location>
    <ligand>
        <name>NADP(+)</name>
        <dbReference type="ChEBI" id="CHEBI:58349"/>
    </ligand>
</feature>
<gene>
    <name evidence="15" type="primary">asd</name>
    <name evidence="18" type="ORF">AVDCRST_MAG45-1247</name>
</gene>
<dbReference type="InterPro" id="IPR000319">
    <property type="entry name" value="Asp-semialdehyde_DH_CS"/>
</dbReference>
<dbReference type="EC" id="1.2.1.11" evidence="6 15"/>
<dbReference type="GO" id="GO:0009089">
    <property type="term" value="P:lysine biosynthetic process via diaminopimelate"/>
    <property type="evidence" value="ECO:0007669"/>
    <property type="project" value="UniProtKB-UniRule"/>
</dbReference>
<feature type="binding site" evidence="15">
    <location>
        <begin position="10"/>
        <end position="13"/>
    </location>
    <ligand>
        <name>NADP(+)</name>
        <dbReference type="ChEBI" id="CHEBI:58349"/>
    </ligand>
</feature>
<keyword evidence="12 15" id="KW-0457">Lysine biosynthesis</keyword>
<dbReference type="GO" id="GO:0050661">
    <property type="term" value="F:NADP binding"/>
    <property type="evidence" value="ECO:0007669"/>
    <property type="project" value="UniProtKB-UniRule"/>
</dbReference>
<dbReference type="Pfam" id="PF02774">
    <property type="entry name" value="Semialdhyde_dhC"/>
    <property type="match status" value="1"/>
</dbReference>
<dbReference type="GO" id="GO:0019877">
    <property type="term" value="P:diaminopimelate biosynthetic process"/>
    <property type="evidence" value="ECO:0007669"/>
    <property type="project" value="UniProtKB-UniRule"/>
</dbReference>
<feature type="binding site" evidence="15">
    <location>
        <position position="314"/>
    </location>
    <ligand>
        <name>NADP(+)</name>
        <dbReference type="ChEBI" id="CHEBI:58349"/>
    </ligand>
</feature>
<sequence>MSRIAVVGATGAVGQVMLETLDARGLGAPEHEIVPFASERSAGRVLDNGMTVVALADDTIEGFDLAIFSAGGSVSGEWAPRFAAAGAVVIDNSSRWRMDPEVPLVVAEVNPGALDAHKGIVANPNCSTMQLMVALKPIHAAVGIERLVVSTYQSVSGTGVAAVEELRTQQRAILAGEPVPDPEIYPAVIADNVIGAAGNFPEGDDSTDEERNMMFETRKILGDDSIGISVTCARVPVPYSHSEAVNVQTREPLSAADARALLEGAPGIAVVDDPRTHAHPSARAAAGRDEVFVGRIRDDASHPRALNLWVVSDNLRKGAATNAVQIAELLHERGLIGGRATSVA</sequence>
<comment type="function">
    <text evidence="15">Catalyzes the NADPH-dependent formation of L-aspartate-semialdehyde (L-ASA) by the reductive dephosphorylation of L-aspartyl-4-phosphate.</text>
</comment>
<dbReference type="SUPFAM" id="SSF51735">
    <property type="entry name" value="NAD(P)-binding Rossmann-fold domains"/>
    <property type="match status" value="1"/>
</dbReference>
<evidence type="ECO:0000256" key="4">
    <source>
        <dbReference type="ARBA" id="ARBA00010584"/>
    </source>
</evidence>
<feature type="binding site" evidence="15">
    <location>
        <position position="153"/>
    </location>
    <ligand>
        <name>substrate</name>
    </ligand>
</feature>
<dbReference type="InterPro" id="IPR012280">
    <property type="entry name" value="Semialdhyde_DH_dimer_dom"/>
</dbReference>
<evidence type="ECO:0000313" key="18">
    <source>
        <dbReference type="EMBL" id="CAA9500094.1"/>
    </source>
</evidence>
<dbReference type="Gene3D" id="3.40.50.720">
    <property type="entry name" value="NAD(P)-binding Rossmann-like Domain"/>
    <property type="match status" value="1"/>
</dbReference>
<keyword evidence="10 15" id="KW-0220">Diaminopimelate biosynthesis</keyword>
<proteinExistence type="inferred from homology"/>
<evidence type="ECO:0000256" key="5">
    <source>
        <dbReference type="ARBA" id="ARBA00011738"/>
    </source>
</evidence>
<keyword evidence="13 15" id="KW-0486">Methionine biosynthesis</keyword>
<dbReference type="UniPathway" id="UPA00050">
    <property type="reaction ID" value="UER00463"/>
</dbReference>
<dbReference type="InterPro" id="IPR005986">
    <property type="entry name" value="Asp_semialdehyde_DH_beta"/>
</dbReference>
<dbReference type="EMBL" id="CADCVU010000105">
    <property type="protein sequence ID" value="CAA9500094.1"/>
    <property type="molecule type" value="Genomic_DNA"/>
</dbReference>
<evidence type="ECO:0000256" key="11">
    <source>
        <dbReference type="ARBA" id="ARBA00023002"/>
    </source>
</evidence>
<evidence type="ECO:0000256" key="7">
    <source>
        <dbReference type="ARBA" id="ARBA00022605"/>
    </source>
</evidence>
<dbReference type="HAMAP" id="MF_02121">
    <property type="entry name" value="ASADH"/>
    <property type="match status" value="1"/>
</dbReference>
<dbReference type="InterPro" id="IPR012080">
    <property type="entry name" value="Asp_semialdehyde_DH"/>
</dbReference>
<evidence type="ECO:0000256" key="3">
    <source>
        <dbReference type="ARBA" id="ARBA00005097"/>
    </source>
</evidence>
<feature type="active site" description="Acyl-thioester intermediate" evidence="15 16">
    <location>
        <position position="126"/>
    </location>
</feature>
<evidence type="ECO:0000256" key="6">
    <source>
        <dbReference type="ARBA" id="ARBA00013120"/>
    </source>
</evidence>
<comment type="pathway">
    <text evidence="1 15">Amino-acid biosynthesis; L-methionine biosynthesis via de novo pathway; L-homoserine from L-aspartate: step 2/3.</text>
</comment>
<protein>
    <recommendedName>
        <fullName evidence="6 15">Aspartate-semialdehyde dehydrogenase</fullName>
        <shortName evidence="15">ASA dehydrogenase</shortName>
        <shortName evidence="15">ASADH</shortName>
        <ecNumber evidence="6 15">1.2.1.11</ecNumber>
    </recommendedName>
    <alternativeName>
        <fullName evidence="15">Aspartate-beta-semialdehyde dehydrogenase</fullName>
    </alternativeName>
</protein>
<comment type="pathway">
    <text evidence="2 15">Amino-acid biosynthesis; L-lysine biosynthesis via DAP pathway; (S)-tetrahydrodipicolinate from L-aspartate: step 2/4.</text>
</comment>
<reference evidence="18" key="1">
    <citation type="submission" date="2020-02" db="EMBL/GenBank/DDBJ databases">
        <authorList>
            <person name="Meier V. D."/>
        </authorList>
    </citation>
    <scope>NUCLEOTIDE SEQUENCE</scope>
    <source>
        <strain evidence="18">AVDCRST_MAG45</strain>
    </source>
</reference>
<feature type="domain" description="Semialdehyde dehydrogenase NAD-binding" evidence="17">
    <location>
        <begin position="3"/>
        <end position="117"/>
    </location>
</feature>
<feature type="binding site" evidence="15">
    <location>
        <begin position="40"/>
        <end position="41"/>
    </location>
    <ligand>
        <name>NADP(+)</name>
        <dbReference type="ChEBI" id="CHEBI:58349"/>
    </ligand>
</feature>
<dbReference type="UniPathway" id="UPA00051">
    <property type="reaction ID" value="UER00464"/>
</dbReference>
<dbReference type="CDD" id="cd02316">
    <property type="entry name" value="VcASADH2_like_N"/>
    <property type="match status" value="1"/>
</dbReference>
<dbReference type="InterPro" id="IPR036291">
    <property type="entry name" value="NAD(P)-bd_dom_sf"/>
</dbReference>
<dbReference type="SMART" id="SM00859">
    <property type="entry name" value="Semialdhyde_dh"/>
    <property type="match status" value="1"/>
</dbReference>
<dbReference type="GO" id="GO:0009097">
    <property type="term" value="P:isoleucine biosynthetic process"/>
    <property type="evidence" value="ECO:0007669"/>
    <property type="project" value="UniProtKB-UniRule"/>
</dbReference>
<evidence type="ECO:0000256" key="2">
    <source>
        <dbReference type="ARBA" id="ARBA00005076"/>
    </source>
</evidence>
<feature type="binding site" evidence="15">
    <location>
        <position position="97"/>
    </location>
    <ligand>
        <name>phosphate</name>
        <dbReference type="ChEBI" id="CHEBI:43474"/>
    </ligand>
</feature>
<feature type="active site" description="Proton acceptor" evidence="15 16">
    <location>
        <position position="241"/>
    </location>
</feature>
<evidence type="ECO:0000256" key="14">
    <source>
        <dbReference type="ARBA" id="ARBA00047891"/>
    </source>
</evidence>